<sequence>VWTTCLHAGSQQRGDLLQVYHKGTARPALSKNHSQHLGSPSQCHEDESFQGSEGVVYRDHSQREPQQGQQQLGRQQQGHQSSGQQCNGNSKGCQHMQPQATPHF</sequence>
<comment type="caution">
    <text evidence="2">The sequence shown here is derived from an EMBL/GenBank/DDBJ whole genome shotgun (WGS) entry which is preliminary data.</text>
</comment>
<proteinExistence type="predicted"/>
<evidence type="ECO:0000313" key="2">
    <source>
        <dbReference type="EMBL" id="RMZ57468.1"/>
    </source>
</evidence>
<dbReference type="Proteomes" id="UP000279271">
    <property type="component" value="Unassembled WGS sequence"/>
</dbReference>
<name>A0A3M7L407_AUXPR</name>
<organism evidence="2 3">
    <name type="scientific">Auxenochlorella protothecoides</name>
    <name type="common">Green microalga</name>
    <name type="synonym">Chlorella protothecoides</name>
    <dbReference type="NCBI Taxonomy" id="3075"/>
    <lineage>
        <taxon>Eukaryota</taxon>
        <taxon>Viridiplantae</taxon>
        <taxon>Chlorophyta</taxon>
        <taxon>core chlorophytes</taxon>
        <taxon>Trebouxiophyceae</taxon>
        <taxon>Chlorellales</taxon>
        <taxon>Chlorellaceae</taxon>
        <taxon>Auxenochlorella</taxon>
    </lineage>
</organism>
<dbReference type="AlphaFoldDB" id="A0A3M7L407"/>
<feature type="non-terminal residue" evidence="2">
    <location>
        <position position="104"/>
    </location>
</feature>
<feature type="region of interest" description="Disordered" evidence="1">
    <location>
        <begin position="27"/>
        <end position="104"/>
    </location>
</feature>
<protein>
    <submittedName>
        <fullName evidence="2">Uncharacterized protein</fullName>
    </submittedName>
</protein>
<dbReference type="EMBL" id="QOKY01000128">
    <property type="protein sequence ID" value="RMZ57468.1"/>
    <property type="molecule type" value="Genomic_DNA"/>
</dbReference>
<evidence type="ECO:0000313" key="3">
    <source>
        <dbReference type="Proteomes" id="UP000279271"/>
    </source>
</evidence>
<gene>
    <name evidence="2" type="ORF">APUTEX25_004302</name>
</gene>
<feature type="non-terminal residue" evidence="2">
    <location>
        <position position="1"/>
    </location>
</feature>
<feature type="compositionally biased region" description="Low complexity" evidence="1">
    <location>
        <begin position="66"/>
        <end position="85"/>
    </location>
</feature>
<reference evidence="3" key="1">
    <citation type="journal article" date="2018" name="Algal Res.">
        <title>Characterization of plant carbon substrate utilization by Auxenochlorella protothecoides.</title>
        <authorList>
            <person name="Vogler B.W."/>
            <person name="Starkenburg S.R."/>
            <person name="Sudasinghe N."/>
            <person name="Schambach J.Y."/>
            <person name="Rollin J.A."/>
            <person name="Pattathil S."/>
            <person name="Barry A.N."/>
        </authorList>
    </citation>
    <scope>NUCLEOTIDE SEQUENCE [LARGE SCALE GENOMIC DNA]</scope>
    <source>
        <strain evidence="3">UTEX 25</strain>
    </source>
</reference>
<evidence type="ECO:0000256" key="1">
    <source>
        <dbReference type="SAM" id="MobiDB-lite"/>
    </source>
</evidence>
<feature type="compositionally biased region" description="Polar residues" evidence="1">
    <location>
        <begin position="86"/>
        <end position="104"/>
    </location>
</feature>
<feature type="compositionally biased region" description="Polar residues" evidence="1">
    <location>
        <begin position="31"/>
        <end position="42"/>
    </location>
</feature>
<accession>A0A3M7L407</accession>